<accession>A0A370GT87</accession>
<evidence type="ECO:0000256" key="2">
    <source>
        <dbReference type="ARBA" id="ARBA00022801"/>
    </source>
</evidence>
<evidence type="ECO:0000313" key="5">
    <source>
        <dbReference type="Proteomes" id="UP000254720"/>
    </source>
</evidence>
<dbReference type="Gene3D" id="3.60.21.10">
    <property type="match status" value="1"/>
</dbReference>
<keyword evidence="5" id="KW-1185">Reference proteome</keyword>
<comment type="caution">
    <text evidence="4">The sequence shown here is derived from an EMBL/GenBank/DDBJ whole genome shotgun (WGS) entry which is preliminary data.</text>
</comment>
<dbReference type="AlphaFoldDB" id="A0A370GT87"/>
<keyword evidence="1" id="KW-0732">Signal</keyword>
<name>A0A370GT87_9COXI</name>
<organism evidence="4 5">
    <name type="scientific">Aquicella lusitana</name>
    <dbReference type="NCBI Taxonomy" id="254246"/>
    <lineage>
        <taxon>Bacteria</taxon>
        <taxon>Pseudomonadati</taxon>
        <taxon>Pseudomonadota</taxon>
        <taxon>Gammaproteobacteria</taxon>
        <taxon>Legionellales</taxon>
        <taxon>Coxiellaceae</taxon>
        <taxon>Aquicella</taxon>
    </lineage>
</organism>
<keyword evidence="2" id="KW-0378">Hydrolase</keyword>
<feature type="domain" description="Calcineurin-like phosphoesterase" evidence="3">
    <location>
        <begin position="56"/>
        <end position="146"/>
    </location>
</feature>
<evidence type="ECO:0000313" key="4">
    <source>
        <dbReference type="EMBL" id="RDI46912.1"/>
    </source>
</evidence>
<proteinExistence type="predicted"/>
<protein>
    <submittedName>
        <fullName evidence="4">Calcineurin-like phosphoesterase family protein</fullName>
    </submittedName>
</protein>
<dbReference type="Pfam" id="PF00149">
    <property type="entry name" value="Metallophos"/>
    <property type="match status" value="1"/>
</dbReference>
<dbReference type="InterPro" id="IPR004843">
    <property type="entry name" value="Calcineurin-like_PHP"/>
</dbReference>
<gene>
    <name evidence="4" type="ORF">C8D86_10434</name>
</gene>
<dbReference type="Proteomes" id="UP000254720">
    <property type="component" value="Unassembled WGS sequence"/>
</dbReference>
<evidence type="ECO:0000256" key="1">
    <source>
        <dbReference type="ARBA" id="ARBA00022729"/>
    </source>
</evidence>
<dbReference type="GO" id="GO:0016787">
    <property type="term" value="F:hydrolase activity"/>
    <property type="evidence" value="ECO:0007669"/>
    <property type="project" value="UniProtKB-KW"/>
</dbReference>
<dbReference type="EMBL" id="QQAX01000004">
    <property type="protein sequence ID" value="RDI46912.1"/>
    <property type="molecule type" value="Genomic_DNA"/>
</dbReference>
<dbReference type="RefSeq" id="WP_170131744.1">
    <property type="nucleotide sequence ID" value="NZ_LR699114.1"/>
</dbReference>
<dbReference type="InterPro" id="IPR051558">
    <property type="entry name" value="Metallophosphoesterase_PAP"/>
</dbReference>
<dbReference type="PANTHER" id="PTHR10161">
    <property type="entry name" value="TARTRATE-RESISTANT ACID PHOSPHATASE TYPE 5"/>
    <property type="match status" value="1"/>
</dbReference>
<dbReference type="InterPro" id="IPR029052">
    <property type="entry name" value="Metallo-depent_PP-like"/>
</dbReference>
<dbReference type="SUPFAM" id="SSF56300">
    <property type="entry name" value="Metallo-dependent phosphatases"/>
    <property type="match status" value="1"/>
</dbReference>
<evidence type="ECO:0000259" key="3">
    <source>
        <dbReference type="Pfam" id="PF00149"/>
    </source>
</evidence>
<sequence>MLKKLTAGEALEIARQANPKVIVLTSASDKKEKNSLKAEENMLDTPIAPETDPELRFLVIGCQGNAKDSQKKVAKQLAEFIKKTGRRPDFILITGDNIYDSGASSPDDTGFAECFENIYRVHPELKDIPYFLILGNHDEDLHNASLPLSLKGPERGLFQVAYTYLSAQEDVYNIPLNPSAVPTTNTYRLPSNACMVDLDQLQGWNMPARTYSLVKGNTEILCIDSNTYVKDYLDYLDYQDFQNYLVHLNGNITISEDNTAFKFAQEYARKHAVCDKALIHIVTDEFIKRKIIIDEKGTINPNNQAKWLEDRMAAAKKAGRRTLLALHHPPFTPGKRAFHSDAKLYLPDKKDRERIKARFKIEKDTSYNLMIREVFREQNLVFDSILAAHDHDIYFYNNKPFSSQEKKEESSNSNNTGSHYYEMCQLTCGGGGGKLQSRLGFTDQQYLGCFLKHHGFAEVVCDAQDPTLVHYSLYATTSKPIERTFHLIFNNKSAEPIRHFPSTMSVKEREQITGFCKTVKNALDKYFSFLDIKQTEEEGKYLGLNPIHGNVSHGETGVNRAHEIWAYISNAEPDDLVTTIKTVYMMAKWEQDLVSTLFITKPTTNSLITLLNGCMKETYGKELKELSDLLADVPVRQEVKLL</sequence>
<reference evidence="4 5" key="1">
    <citation type="submission" date="2018-07" db="EMBL/GenBank/DDBJ databases">
        <title>Genomic Encyclopedia of Type Strains, Phase IV (KMG-IV): sequencing the most valuable type-strain genomes for metagenomic binning, comparative biology and taxonomic classification.</title>
        <authorList>
            <person name="Goeker M."/>
        </authorList>
    </citation>
    <scope>NUCLEOTIDE SEQUENCE [LARGE SCALE GENOMIC DNA]</scope>
    <source>
        <strain evidence="4 5">DSM 16500</strain>
    </source>
</reference>
<dbReference type="PANTHER" id="PTHR10161:SF14">
    <property type="entry name" value="TARTRATE-RESISTANT ACID PHOSPHATASE TYPE 5"/>
    <property type="match status" value="1"/>
</dbReference>